<name>A0A2T2ZYR9_9PEZI</name>
<feature type="compositionally biased region" description="Polar residues" evidence="1">
    <location>
        <begin position="1"/>
        <end position="13"/>
    </location>
</feature>
<accession>A0A2T2ZYR9</accession>
<dbReference type="AlphaFoldDB" id="A0A2T2ZYR9"/>
<organism evidence="2 3">
    <name type="scientific">Coniella lustricola</name>
    <dbReference type="NCBI Taxonomy" id="2025994"/>
    <lineage>
        <taxon>Eukaryota</taxon>
        <taxon>Fungi</taxon>
        <taxon>Dikarya</taxon>
        <taxon>Ascomycota</taxon>
        <taxon>Pezizomycotina</taxon>
        <taxon>Sordariomycetes</taxon>
        <taxon>Sordariomycetidae</taxon>
        <taxon>Diaporthales</taxon>
        <taxon>Schizoparmaceae</taxon>
        <taxon>Coniella</taxon>
    </lineage>
</organism>
<reference evidence="2 3" key="1">
    <citation type="journal article" date="2018" name="Mycol. Prog.">
        <title>Coniella lustricola, a new species from submerged detritus.</title>
        <authorList>
            <person name="Raudabaugh D.B."/>
            <person name="Iturriaga T."/>
            <person name="Carver A."/>
            <person name="Mondo S."/>
            <person name="Pangilinan J."/>
            <person name="Lipzen A."/>
            <person name="He G."/>
            <person name="Amirebrahimi M."/>
            <person name="Grigoriev I.V."/>
            <person name="Miller A.N."/>
        </authorList>
    </citation>
    <scope>NUCLEOTIDE SEQUENCE [LARGE SCALE GENOMIC DNA]</scope>
    <source>
        <strain evidence="2 3">B22-T-1</strain>
    </source>
</reference>
<proteinExistence type="predicted"/>
<dbReference type="InParanoid" id="A0A2T2ZYR9"/>
<feature type="region of interest" description="Disordered" evidence="1">
    <location>
        <begin position="1"/>
        <end position="77"/>
    </location>
</feature>
<evidence type="ECO:0000313" key="3">
    <source>
        <dbReference type="Proteomes" id="UP000241462"/>
    </source>
</evidence>
<dbReference type="Proteomes" id="UP000241462">
    <property type="component" value="Unassembled WGS sequence"/>
</dbReference>
<sequence>MLVQSVSKTPDNSPETHRRVYRKTARSQRRSELSLCLVGVRSKPQASPKGLFSNRTSTQSGTSTATPQQRLNNKGPR</sequence>
<feature type="compositionally biased region" description="Polar residues" evidence="1">
    <location>
        <begin position="53"/>
        <end position="77"/>
    </location>
</feature>
<dbReference type="EMBL" id="KZ678556">
    <property type="protein sequence ID" value="PSR79750.1"/>
    <property type="molecule type" value="Genomic_DNA"/>
</dbReference>
<protein>
    <submittedName>
        <fullName evidence="2">Uncharacterized protein</fullName>
    </submittedName>
</protein>
<keyword evidence="3" id="KW-1185">Reference proteome</keyword>
<evidence type="ECO:0000256" key="1">
    <source>
        <dbReference type="SAM" id="MobiDB-lite"/>
    </source>
</evidence>
<feature type="compositionally biased region" description="Basic residues" evidence="1">
    <location>
        <begin position="19"/>
        <end position="28"/>
    </location>
</feature>
<evidence type="ECO:0000313" key="2">
    <source>
        <dbReference type="EMBL" id="PSR79750.1"/>
    </source>
</evidence>
<gene>
    <name evidence="2" type="ORF">BD289DRAFT_87734</name>
</gene>